<evidence type="ECO:0000313" key="1">
    <source>
        <dbReference type="EMBL" id="KAE9528595.1"/>
    </source>
</evidence>
<keyword evidence="2" id="KW-1185">Reference proteome</keyword>
<gene>
    <name evidence="1" type="ORF">AGLY_012170</name>
</gene>
<feature type="non-terminal residue" evidence="1">
    <location>
        <position position="1"/>
    </location>
</feature>
<comment type="caution">
    <text evidence="1">The sequence shown here is derived from an EMBL/GenBank/DDBJ whole genome shotgun (WGS) entry which is preliminary data.</text>
</comment>
<dbReference type="EMBL" id="VYZN01000048">
    <property type="protein sequence ID" value="KAE9528595.1"/>
    <property type="molecule type" value="Genomic_DNA"/>
</dbReference>
<dbReference type="AlphaFoldDB" id="A0A6G0T9Y2"/>
<sequence>QDDTFSVLEELKSTVFSIFDTFSKIDLPTSSWFSFDLNEMKILAQMELSSHLEPRPTVVKEIRLYKNHSEVVSLILGKKFAVSQNVISVIQLQTIVDDFHSLAICRGILPIIAHNVVDTMKNGYINVIHRWQSKECKLKIEKPNENIIFSKFCLLSRALSEKVVRFSKNKNNKNSILKLLSSRKKSLVHSHQAIRKHRIRLLHKSSKLENMHVKRLNLSSAQAMVINEYLRIGKYNAKTSRRNTNDWLLTCLFCIFIVL</sequence>
<reference evidence="1 2" key="1">
    <citation type="submission" date="2019-08" db="EMBL/GenBank/DDBJ databases">
        <title>The genome of the soybean aphid Biotype 1, its phylome, world population structure and adaptation to the North American continent.</title>
        <authorList>
            <person name="Giordano R."/>
            <person name="Donthu R.K."/>
            <person name="Hernandez A.G."/>
            <person name="Wright C.L."/>
            <person name="Zimin A.V."/>
        </authorList>
    </citation>
    <scope>NUCLEOTIDE SEQUENCE [LARGE SCALE GENOMIC DNA]</scope>
    <source>
        <tissue evidence="1">Whole aphids</tissue>
    </source>
</reference>
<dbReference type="Proteomes" id="UP000475862">
    <property type="component" value="Unassembled WGS sequence"/>
</dbReference>
<name>A0A6G0T9Y2_APHGL</name>
<accession>A0A6G0T9Y2</accession>
<protein>
    <submittedName>
        <fullName evidence="1">Uncharacterized protein</fullName>
    </submittedName>
</protein>
<organism evidence="1 2">
    <name type="scientific">Aphis glycines</name>
    <name type="common">Soybean aphid</name>
    <dbReference type="NCBI Taxonomy" id="307491"/>
    <lineage>
        <taxon>Eukaryota</taxon>
        <taxon>Metazoa</taxon>
        <taxon>Ecdysozoa</taxon>
        <taxon>Arthropoda</taxon>
        <taxon>Hexapoda</taxon>
        <taxon>Insecta</taxon>
        <taxon>Pterygota</taxon>
        <taxon>Neoptera</taxon>
        <taxon>Paraneoptera</taxon>
        <taxon>Hemiptera</taxon>
        <taxon>Sternorrhyncha</taxon>
        <taxon>Aphidomorpha</taxon>
        <taxon>Aphidoidea</taxon>
        <taxon>Aphididae</taxon>
        <taxon>Aphidini</taxon>
        <taxon>Aphis</taxon>
        <taxon>Aphis</taxon>
    </lineage>
</organism>
<proteinExistence type="predicted"/>
<dbReference type="OrthoDB" id="7698657at2759"/>
<evidence type="ECO:0000313" key="2">
    <source>
        <dbReference type="Proteomes" id="UP000475862"/>
    </source>
</evidence>